<dbReference type="FunFam" id="3.10.330.10:FF:000006">
    <property type="entry name" value="Peroxisome biogenesis factor 1"/>
    <property type="match status" value="1"/>
</dbReference>
<feature type="domain" description="Peroxisomal ATPase PEX1 N-terminal C-lobe" evidence="3">
    <location>
        <begin position="116"/>
        <end position="190"/>
    </location>
</feature>
<dbReference type="Gene3D" id="3.10.330.10">
    <property type="match status" value="1"/>
</dbReference>
<reference evidence="4 5" key="1">
    <citation type="submission" date="2014-04" db="EMBL/GenBank/DDBJ databases">
        <authorList>
            <consortium name="DOE Joint Genome Institute"/>
            <person name="Kuo A."/>
            <person name="Girlanda M."/>
            <person name="Perotto S."/>
            <person name="Kohler A."/>
            <person name="Nagy L.G."/>
            <person name="Floudas D."/>
            <person name="Copeland A."/>
            <person name="Barry K.W."/>
            <person name="Cichocki N."/>
            <person name="Veneault-Fourrey C."/>
            <person name="LaButti K."/>
            <person name="Lindquist E.A."/>
            <person name="Lipzen A."/>
            <person name="Lundell T."/>
            <person name="Morin E."/>
            <person name="Murat C."/>
            <person name="Sun H."/>
            <person name="Tunlid A."/>
            <person name="Henrissat B."/>
            <person name="Grigoriev I.V."/>
            <person name="Hibbett D.S."/>
            <person name="Martin F."/>
            <person name="Nordberg H.P."/>
            <person name="Cantor M.N."/>
            <person name="Hua S.X."/>
        </authorList>
    </citation>
    <scope>NUCLEOTIDE SEQUENCE [LARGE SCALE GENOMIC DNA]</scope>
    <source>
        <strain evidence="4 5">MUT 4182</strain>
    </source>
</reference>
<dbReference type="InterPro" id="IPR009010">
    <property type="entry name" value="Asp_de-COase-like_dom_sf"/>
</dbReference>
<evidence type="ECO:0000259" key="3">
    <source>
        <dbReference type="Pfam" id="PF09262"/>
    </source>
</evidence>
<name>A0A0C3LKZ1_9AGAM</name>
<gene>
    <name evidence="4" type="ORF">M407DRAFT_210235</name>
</gene>
<reference evidence="5" key="2">
    <citation type="submission" date="2015-01" db="EMBL/GenBank/DDBJ databases">
        <title>Evolutionary Origins and Diversification of the Mycorrhizal Mutualists.</title>
        <authorList>
            <consortium name="DOE Joint Genome Institute"/>
            <consortium name="Mycorrhizal Genomics Consortium"/>
            <person name="Kohler A."/>
            <person name="Kuo A."/>
            <person name="Nagy L.G."/>
            <person name="Floudas D."/>
            <person name="Copeland A."/>
            <person name="Barry K.W."/>
            <person name="Cichocki N."/>
            <person name="Veneault-Fourrey C."/>
            <person name="LaButti K."/>
            <person name="Lindquist E.A."/>
            <person name="Lipzen A."/>
            <person name="Lundell T."/>
            <person name="Morin E."/>
            <person name="Murat C."/>
            <person name="Riley R."/>
            <person name="Ohm R."/>
            <person name="Sun H."/>
            <person name="Tunlid A."/>
            <person name="Henrissat B."/>
            <person name="Grigoriev I.V."/>
            <person name="Hibbett D.S."/>
            <person name="Martin F."/>
        </authorList>
    </citation>
    <scope>NUCLEOTIDE SEQUENCE [LARGE SCALE GENOMIC DNA]</scope>
    <source>
        <strain evidence="5">MUT 4182</strain>
    </source>
</reference>
<evidence type="ECO:0000313" key="4">
    <source>
        <dbReference type="EMBL" id="KIO34783.1"/>
    </source>
</evidence>
<dbReference type="Proteomes" id="UP000054248">
    <property type="component" value="Unassembled WGS sequence"/>
</dbReference>
<evidence type="ECO:0000256" key="2">
    <source>
        <dbReference type="ARBA" id="ARBA00022840"/>
    </source>
</evidence>
<sequence>MPRRAAIKYVSLKSCLVNLPLSIYGPLVQNQVRPQSLAIHLSSSSDGRGTPVKSAYVGWTGMAAASSLTMWNSAASTRDSQLETIEIDPQYAQSLGFSEGETVEIGLLHDLPVASSVSTEPLSADDWEILGLHAEYVEHNLLSQVRVAAKDQEVDVWVLGRTRIRFRVVTCTPDVSAVVLSTDTEVVIAPK</sequence>
<dbReference type="AlphaFoldDB" id="A0A0C3LKZ1"/>
<dbReference type="Pfam" id="PF09262">
    <property type="entry name" value="PEX-1N"/>
    <property type="match status" value="1"/>
</dbReference>
<dbReference type="Gene3D" id="2.40.40.20">
    <property type="match status" value="1"/>
</dbReference>
<dbReference type="GO" id="GO:0005777">
    <property type="term" value="C:peroxisome"/>
    <property type="evidence" value="ECO:0007669"/>
    <property type="project" value="InterPro"/>
</dbReference>
<dbReference type="SUPFAM" id="SSF54585">
    <property type="entry name" value="Cdc48 domain 2-like"/>
    <property type="match status" value="1"/>
</dbReference>
<dbReference type="InterPro" id="IPR029067">
    <property type="entry name" value="CDC48_domain_2-like_sf"/>
</dbReference>
<dbReference type="SUPFAM" id="SSF50692">
    <property type="entry name" value="ADC-like"/>
    <property type="match status" value="1"/>
</dbReference>
<dbReference type="STRING" id="1051891.A0A0C3LKZ1"/>
<keyword evidence="2" id="KW-0067">ATP-binding</keyword>
<proteinExistence type="predicted"/>
<organism evidence="4 5">
    <name type="scientific">Tulasnella calospora MUT 4182</name>
    <dbReference type="NCBI Taxonomy" id="1051891"/>
    <lineage>
        <taxon>Eukaryota</taxon>
        <taxon>Fungi</taxon>
        <taxon>Dikarya</taxon>
        <taxon>Basidiomycota</taxon>
        <taxon>Agaricomycotina</taxon>
        <taxon>Agaricomycetes</taxon>
        <taxon>Cantharellales</taxon>
        <taxon>Tulasnellaceae</taxon>
        <taxon>Tulasnella</taxon>
    </lineage>
</organism>
<keyword evidence="5" id="KW-1185">Reference proteome</keyword>
<accession>A0A0C3LKZ1</accession>
<dbReference type="EMBL" id="KN822942">
    <property type="protein sequence ID" value="KIO34783.1"/>
    <property type="molecule type" value="Genomic_DNA"/>
</dbReference>
<evidence type="ECO:0000313" key="5">
    <source>
        <dbReference type="Proteomes" id="UP000054248"/>
    </source>
</evidence>
<dbReference type="OrthoDB" id="2187at2759"/>
<dbReference type="InterPro" id="IPR015342">
    <property type="entry name" value="PEX1-N_C-lobe"/>
</dbReference>
<keyword evidence="1" id="KW-0547">Nucleotide-binding</keyword>
<protein>
    <recommendedName>
        <fullName evidence="3">Peroxisomal ATPase PEX1 N-terminal C-lobe domain-containing protein</fullName>
    </recommendedName>
</protein>
<feature type="non-terminal residue" evidence="4">
    <location>
        <position position="191"/>
    </location>
</feature>
<dbReference type="HOGENOM" id="CLU_1424752_0_0_1"/>
<dbReference type="GO" id="GO:0005524">
    <property type="term" value="F:ATP binding"/>
    <property type="evidence" value="ECO:0007669"/>
    <property type="project" value="UniProtKB-KW"/>
</dbReference>
<evidence type="ECO:0000256" key="1">
    <source>
        <dbReference type="ARBA" id="ARBA00022741"/>
    </source>
</evidence>
<dbReference type="GO" id="GO:0007031">
    <property type="term" value="P:peroxisome organization"/>
    <property type="evidence" value="ECO:0007669"/>
    <property type="project" value="InterPro"/>
</dbReference>